<protein>
    <submittedName>
        <fullName evidence="1">Predicted protein</fullName>
    </submittedName>
</protein>
<reference evidence="1 2" key="1">
    <citation type="journal article" date="2008" name="Nature">
        <title>The genome of Laccaria bicolor provides insights into mycorrhizal symbiosis.</title>
        <authorList>
            <person name="Martin F."/>
            <person name="Aerts A."/>
            <person name="Ahren D."/>
            <person name="Brun A."/>
            <person name="Danchin E.G.J."/>
            <person name="Duchaussoy F."/>
            <person name="Gibon J."/>
            <person name="Kohler A."/>
            <person name="Lindquist E."/>
            <person name="Pereda V."/>
            <person name="Salamov A."/>
            <person name="Shapiro H.J."/>
            <person name="Wuyts J."/>
            <person name="Blaudez D."/>
            <person name="Buee M."/>
            <person name="Brokstein P."/>
            <person name="Canbaeck B."/>
            <person name="Cohen D."/>
            <person name="Courty P.E."/>
            <person name="Coutinho P.M."/>
            <person name="Delaruelle C."/>
            <person name="Detter J.C."/>
            <person name="Deveau A."/>
            <person name="DiFazio S."/>
            <person name="Duplessis S."/>
            <person name="Fraissinet-Tachet L."/>
            <person name="Lucic E."/>
            <person name="Frey-Klett P."/>
            <person name="Fourrey C."/>
            <person name="Feussner I."/>
            <person name="Gay G."/>
            <person name="Grimwood J."/>
            <person name="Hoegger P.J."/>
            <person name="Jain P."/>
            <person name="Kilaru S."/>
            <person name="Labbe J."/>
            <person name="Lin Y.C."/>
            <person name="Legue V."/>
            <person name="Le Tacon F."/>
            <person name="Marmeisse R."/>
            <person name="Melayah D."/>
            <person name="Montanini B."/>
            <person name="Muratet M."/>
            <person name="Nehls U."/>
            <person name="Niculita-Hirzel H."/>
            <person name="Oudot-Le Secq M.P."/>
            <person name="Peter M."/>
            <person name="Quesneville H."/>
            <person name="Rajashekar B."/>
            <person name="Reich M."/>
            <person name="Rouhier N."/>
            <person name="Schmutz J."/>
            <person name="Yin T."/>
            <person name="Chalot M."/>
            <person name="Henrissat B."/>
            <person name="Kuees U."/>
            <person name="Lucas S."/>
            <person name="Van de Peer Y."/>
            <person name="Podila G.K."/>
            <person name="Polle A."/>
            <person name="Pukkila P.J."/>
            <person name="Richardson P.M."/>
            <person name="Rouze P."/>
            <person name="Sanders I.R."/>
            <person name="Stajich J.E."/>
            <person name="Tunlid A."/>
            <person name="Tuskan G."/>
            <person name="Grigoriev I.V."/>
        </authorList>
    </citation>
    <scope>NUCLEOTIDE SEQUENCE [LARGE SCALE GENOMIC DNA]</scope>
    <source>
        <strain evidence="2">S238N-H82 / ATCC MYA-4686</strain>
    </source>
</reference>
<dbReference type="KEGG" id="lbc:LACBIDRAFT_317166"/>
<keyword evidence="2" id="KW-1185">Reference proteome</keyword>
<gene>
    <name evidence="1" type="ORF">LACBIDRAFT_317166</name>
</gene>
<dbReference type="Proteomes" id="UP000001194">
    <property type="component" value="Unassembled WGS sequence"/>
</dbReference>
<accession>B0D4J2</accession>
<name>B0D4J2_LACBS</name>
<dbReference type="OrthoDB" id="3143319at2759"/>
<dbReference type="EMBL" id="DS547097">
    <property type="protein sequence ID" value="EDR10573.1"/>
    <property type="molecule type" value="Genomic_DNA"/>
</dbReference>
<dbReference type="GeneID" id="6074639"/>
<dbReference type="RefSeq" id="XP_001879023.1">
    <property type="nucleotide sequence ID" value="XM_001878988.1"/>
</dbReference>
<proteinExistence type="predicted"/>
<dbReference type="STRING" id="486041.B0D4J2"/>
<dbReference type="HOGENOM" id="CLU_027435_0_0_1"/>
<organism evidence="2">
    <name type="scientific">Laccaria bicolor (strain S238N-H82 / ATCC MYA-4686)</name>
    <name type="common">Bicoloured deceiver</name>
    <name type="synonym">Laccaria laccata var. bicolor</name>
    <dbReference type="NCBI Taxonomy" id="486041"/>
    <lineage>
        <taxon>Eukaryota</taxon>
        <taxon>Fungi</taxon>
        <taxon>Dikarya</taxon>
        <taxon>Basidiomycota</taxon>
        <taxon>Agaricomycotina</taxon>
        <taxon>Agaricomycetes</taxon>
        <taxon>Agaricomycetidae</taxon>
        <taxon>Agaricales</taxon>
        <taxon>Agaricineae</taxon>
        <taxon>Hydnangiaceae</taxon>
        <taxon>Laccaria</taxon>
    </lineage>
</organism>
<evidence type="ECO:0000313" key="1">
    <source>
        <dbReference type="EMBL" id="EDR10573.1"/>
    </source>
</evidence>
<evidence type="ECO:0000313" key="2">
    <source>
        <dbReference type="Proteomes" id="UP000001194"/>
    </source>
</evidence>
<sequence length="431" mass="47719">MEGTQRSVERTASYDGLDFTVHNFISPSLTAPRKDLLVLGQKIIQSAKTSSPDWLNPKSIPIPKLSTRLFSYAITPPVTLPREGTSSTQEDLKEWGSPVEESEVYRIEDLEEFVSSDFSSLFRVKEANPDHSQLLHRARVKRDSEAALLDEGVRSLKRLRSDKVETEIPRLTPSDGKVASVVTERQVVVEDKDLDLEPLHHVIPQPHVHPTLLPKKPPKESVKGYAKTIPIPISPHVQISPSSRYDRSAWLIPVRGQLPWEGCTSAAVLAPLRRVPIEPGPITTDNRIIWSHDALQRFWKFILSLRNNGSIGAIGISFHAAPPSTEPTGFSYSYSTPSGVGAQIVQRDTFPSTASSGSGHSTPSADISFDVPLSVDYMKIHHEGPRRMIVRTALDVWGYNVDAKDGSQKVRPLKGAKLVLLDHRSRGVLIS</sequence>
<dbReference type="InParanoid" id="B0D4J2"/>
<dbReference type="AlphaFoldDB" id="B0D4J2"/>